<dbReference type="EMBL" id="CAEZUO010000017">
    <property type="protein sequence ID" value="CAB4600747.1"/>
    <property type="molecule type" value="Genomic_DNA"/>
</dbReference>
<sequence length="70" mass="7755">MRFLVLCEKCRDECIDAVDDSVNMDAHCETPVVDLVFPQSAMCARSHTGVVADHVDLPESLKGRVSQCFN</sequence>
<organism evidence="1">
    <name type="scientific">freshwater metagenome</name>
    <dbReference type="NCBI Taxonomy" id="449393"/>
    <lineage>
        <taxon>unclassified sequences</taxon>
        <taxon>metagenomes</taxon>
        <taxon>ecological metagenomes</taxon>
    </lineage>
</organism>
<protein>
    <submittedName>
        <fullName evidence="1">Unannotated protein</fullName>
    </submittedName>
</protein>
<dbReference type="AlphaFoldDB" id="A0A6J6GHR5"/>
<evidence type="ECO:0000313" key="1">
    <source>
        <dbReference type="EMBL" id="CAB4600747.1"/>
    </source>
</evidence>
<reference evidence="1" key="1">
    <citation type="submission" date="2020-05" db="EMBL/GenBank/DDBJ databases">
        <authorList>
            <person name="Chiriac C."/>
            <person name="Salcher M."/>
            <person name="Ghai R."/>
            <person name="Kavagutti S V."/>
        </authorList>
    </citation>
    <scope>NUCLEOTIDE SEQUENCE</scope>
</reference>
<gene>
    <name evidence="1" type="ORF">UFOPK1827_00575</name>
</gene>
<name>A0A6J6GHR5_9ZZZZ</name>
<proteinExistence type="predicted"/>
<accession>A0A6J6GHR5</accession>